<dbReference type="EMBL" id="FJUX01000057">
    <property type="protein sequence ID" value="CZT02652.1"/>
    <property type="molecule type" value="Genomic_DNA"/>
</dbReference>
<accession>A0A1E1KWP5</accession>
<dbReference type="InterPro" id="IPR013752">
    <property type="entry name" value="KPA_reductase"/>
</dbReference>
<dbReference type="GO" id="GO:0008677">
    <property type="term" value="F:2-dehydropantoate 2-reductase activity"/>
    <property type="evidence" value="ECO:0007669"/>
    <property type="project" value="UniProtKB-EC"/>
</dbReference>
<name>A0A1E1KWP5_9HELO</name>
<evidence type="ECO:0000313" key="7">
    <source>
        <dbReference type="EMBL" id="CZT02652.1"/>
    </source>
</evidence>
<proteinExistence type="inferred from homology"/>
<reference evidence="8" key="1">
    <citation type="submission" date="2016-03" db="EMBL/GenBank/DDBJ databases">
        <authorList>
            <person name="Guldener U."/>
        </authorList>
    </citation>
    <scope>NUCLEOTIDE SEQUENCE [LARGE SCALE GENOMIC DNA]</scope>
    <source>
        <strain evidence="8">04CH-RAC-A.6.1</strain>
    </source>
</reference>
<dbReference type="GO" id="GO:0005737">
    <property type="term" value="C:cytoplasm"/>
    <property type="evidence" value="ECO:0007669"/>
    <property type="project" value="TreeGrafter"/>
</dbReference>
<keyword evidence="8" id="KW-1185">Reference proteome</keyword>
<evidence type="ECO:0000256" key="3">
    <source>
        <dbReference type="ARBA" id="ARBA00023002"/>
    </source>
</evidence>
<dbReference type="InterPro" id="IPR036291">
    <property type="entry name" value="NAD(P)-bd_dom_sf"/>
</dbReference>
<evidence type="ECO:0000259" key="6">
    <source>
        <dbReference type="Pfam" id="PF08546"/>
    </source>
</evidence>
<dbReference type="InterPro" id="IPR013332">
    <property type="entry name" value="KPR_N"/>
</dbReference>
<dbReference type="EC" id="1.1.1.169" evidence="4"/>
<feature type="domain" description="Ketopantoate reductase N-terminal" evidence="5">
    <location>
        <begin position="5"/>
        <end position="161"/>
    </location>
</feature>
<comment type="function">
    <text evidence="4">Catalyzes the NADPH-dependent reduction of ketopantoate into pantoic acid.</text>
</comment>
<protein>
    <recommendedName>
        <fullName evidence="4">2-dehydropantoate 2-reductase</fullName>
        <ecNumber evidence="4">1.1.1.169</ecNumber>
    </recommendedName>
    <alternativeName>
        <fullName evidence="4">Ketopantoate reductase</fullName>
    </alternativeName>
</protein>
<gene>
    <name evidence="7" type="ORF">RAG0_09692</name>
</gene>
<comment type="catalytic activity">
    <reaction evidence="4">
        <text>(R)-pantoate + NADP(+) = 2-dehydropantoate + NADPH + H(+)</text>
        <dbReference type="Rhea" id="RHEA:16233"/>
        <dbReference type="ChEBI" id="CHEBI:11561"/>
        <dbReference type="ChEBI" id="CHEBI:15378"/>
        <dbReference type="ChEBI" id="CHEBI:15980"/>
        <dbReference type="ChEBI" id="CHEBI:57783"/>
        <dbReference type="ChEBI" id="CHEBI:58349"/>
        <dbReference type="EC" id="1.1.1.169"/>
    </reaction>
</comment>
<dbReference type="Pfam" id="PF02558">
    <property type="entry name" value="ApbA"/>
    <property type="match status" value="1"/>
</dbReference>
<dbReference type="InterPro" id="IPR008927">
    <property type="entry name" value="6-PGluconate_DH-like_C_sf"/>
</dbReference>
<sequence>MAPRVLIFGTGSIGATYSFVLSRAIPESNIVTVCRSNYESASKNGFTINSALWGQNLKVQPVVVRSVEEGTASDAFPFDYVIVCSKALPTTPSTPELIKAAISPNTTIVLIQNGIGIEEPFATLYPENPLLSTVVYLPASQTSPGVIQHKEVELLHIGSYPASSSIEHATEFAELIKAGGGTTEVHQDIQFERWSKLLVNTSWNPMCALSRSADAQLLQSTPGAKGVVREVMLEIVAVANACGYTSINSDLVEFQLGRATIRKVPGVSPSMLSDALAGKDMEVEAIVGNVVRIAKEHGVQCPMLRTIYVLATALNSSFSYTS</sequence>
<evidence type="ECO:0000256" key="4">
    <source>
        <dbReference type="RuleBase" id="RU362068"/>
    </source>
</evidence>
<dbReference type="PANTHER" id="PTHR21708:SF30">
    <property type="entry name" value="2-DEHYDROPANTOATE 2-REDUCTASE-RELATED"/>
    <property type="match status" value="1"/>
</dbReference>
<dbReference type="AlphaFoldDB" id="A0A1E1KWP5"/>
<dbReference type="SUPFAM" id="SSF51735">
    <property type="entry name" value="NAD(P)-binding Rossmann-fold domains"/>
    <property type="match status" value="1"/>
</dbReference>
<evidence type="ECO:0000313" key="8">
    <source>
        <dbReference type="Proteomes" id="UP000178912"/>
    </source>
</evidence>
<dbReference type="GO" id="GO:0015940">
    <property type="term" value="P:pantothenate biosynthetic process"/>
    <property type="evidence" value="ECO:0007669"/>
    <property type="project" value="InterPro"/>
</dbReference>
<dbReference type="InterPro" id="IPR051402">
    <property type="entry name" value="KPR-Related"/>
</dbReference>
<dbReference type="Pfam" id="PF08546">
    <property type="entry name" value="ApbA_C"/>
    <property type="match status" value="1"/>
</dbReference>
<dbReference type="NCBIfam" id="TIGR00745">
    <property type="entry name" value="apbA_panE"/>
    <property type="match status" value="1"/>
</dbReference>
<comment type="similarity">
    <text evidence="1 4">Belongs to the ketopantoate reductase family.</text>
</comment>
<dbReference type="InterPro" id="IPR013328">
    <property type="entry name" value="6PGD_dom2"/>
</dbReference>
<evidence type="ECO:0000259" key="5">
    <source>
        <dbReference type="Pfam" id="PF02558"/>
    </source>
</evidence>
<dbReference type="Proteomes" id="UP000178912">
    <property type="component" value="Unassembled WGS sequence"/>
</dbReference>
<dbReference type="FunFam" id="1.10.1040.10:FF:000017">
    <property type="entry name" value="2-dehydropantoate 2-reductase"/>
    <property type="match status" value="1"/>
</dbReference>
<dbReference type="SUPFAM" id="SSF48179">
    <property type="entry name" value="6-phosphogluconate dehydrogenase C-terminal domain-like"/>
    <property type="match status" value="1"/>
</dbReference>
<evidence type="ECO:0000256" key="1">
    <source>
        <dbReference type="ARBA" id="ARBA00007870"/>
    </source>
</evidence>
<dbReference type="OrthoDB" id="3609at2759"/>
<dbReference type="PANTHER" id="PTHR21708">
    <property type="entry name" value="PROBABLE 2-DEHYDROPANTOATE 2-REDUCTASE"/>
    <property type="match status" value="1"/>
</dbReference>
<dbReference type="Gene3D" id="3.40.50.720">
    <property type="entry name" value="NAD(P)-binding Rossmann-like Domain"/>
    <property type="match status" value="1"/>
</dbReference>
<dbReference type="Gene3D" id="1.10.1040.10">
    <property type="entry name" value="N-(1-d-carboxylethyl)-l-norvaline Dehydrogenase, domain 2"/>
    <property type="match status" value="1"/>
</dbReference>
<feature type="domain" description="Ketopantoate reductase C-terminal" evidence="6">
    <location>
        <begin position="188"/>
        <end position="313"/>
    </location>
</feature>
<keyword evidence="2 4" id="KW-0521">NADP</keyword>
<organism evidence="7 8">
    <name type="scientific">Rhynchosporium agropyri</name>
    <dbReference type="NCBI Taxonomy" id="914238"/>
    <lineage>
        <taxon>Eukaryota</taxon>
        <taxon>Fungi</taxon>
        <taxon>Dikarya</taxon>
        <taxon>Ascomycota</taxon>
        <taxon>Pezizomycotina</taxon>
        <taxon>Leotiomycetes</taxon>
        <taxon>Helotiales</taxon>
        <taxon>Ploettnerulaceae</taxon>
        <taxon>Rhynchosporium</taxon>
    </lineage>
</organism>
<evidence type="ECO:0000256" key="2">
    <source>
        <dbReference type="ARBA" id="ARBA00022857"/>
    </source>
</evidence>
<keyword evidence="3 4" id="KW-0560">Oxidoreductase</keyword>
<dbReference type="InterPro" id="IPR003710">
    <property type="entry name" value="ApbA"/>
</dbReference>